<protein>
    <submittedName>
        <fullName evidence="1">Uncharacterized protein</fullName>
    </submittedName>
</protein>
<gene>
    <name evidence="1" type="ORF">JCM21714_1739</name>
</gene>
<comment type="caution">
    <text evidence="1">The sequence shown here is derived from an EMBL/GenBank/DDBJ whole genome shotgun (WGS) entry which is preliminary data.</text>
</comment>
<dbReference type="Proteomes" id="UP000019102">
    <property type="component" value="Unassembled WGS sequence"/>
</dbReference>
<accession>W4VHP2</accession>
<keyword evidence="2" id="KW-1185">Reference proteome</keyword>
<dbReference type="STRING" id="1298598.JCM21714_1739"/>
<dbReference type="AlphaFoldDB" id="W4VHP2"/>
<evidence type="ECO:0000313" key="1">
    <source>
        <dbReference type="EMBL" id="GAE92727.1"/>
    </source>
</evidence>
<sequence length="58" mass="6815">MYQNNLFFNETERINTLLLLMQNLSLETMVKNLPIESRIVLGEILKETEKDKDTTTVK</sequence>
<proteinExistence type="predicted"/>
<reference evidence="1 2" key="1">
    <citation type="journal article" date="2014" name="Genome Announc.">
        <title>Draft Genome Sequence of the Boron-Tolerant and Moderately Halotolerant Bacterium Gracilibacillus boraciitolerans JCM 21714T.</title>
        <authorList>
            <person name="Ahmed I."/>
            <person name="Oshima K."/>
            <person name="Suda W."/>
            <person name="Kitamura K."/>
            <person name="Iida T."/>
            <person name="Ohmori Y."/>
            <person name="Fujiwara T."/>
            <person name="Hattori M."/>
            <person name="Ohkuma M."/>
        </authorList>
    </citation>
    <scope>NUCLEOTIDE SEQUENCE [LARGE SCALE GENOMIC DNA]</scope>
    <source>
        <strain evidence="1 2">JCM 21714</strain>
    </source>
</reference>
<evidence type="ECO:0000313" key="2">
    <source>
        <dbReference type="Proteomes" id="UP000019102"/>
    </source>
</evidence>
<name>W4VHP2_9BACI</name>
<organism evidence="1 2">
    <name type="scientific">Gracilibacillus boraciitolerans JCM 21714</name>
    <dbReference type="NCBI Taxonomy" id="1298598"/>
    <lineage>
        <taxon>Bacteria</taxon>
        <taxon>Bacillati</taxon>
        <taxon>Bacillota</taxon>
        <taxon>Bacilli</taxon>
        <taxon>Bacillales</taxon>
        <taxon>Bacillaceae</taxon>
        <taxon>Gracilibacillus</taxon>
    </lineage>
</organism>
<dbReference type="EMBL" id="BAVS01000006">
    <property type="protein sequence ID" value="GAE92727.1"/>
    <property type="molecule type" value="Genomic_DNA"/>
</dbReference>